<reference evidence="1" key="2">
    <citation type="submission" date="2020-06" db="EMBL/GenBank/DDBJ databases">
        <title>Helianthus annuus Genome sequencing and assembly Release 2.</title>
        <authorList>
            <person name="Gouzy J."/>
            <person name="Langlade N."/>
            <person name="Munos S."/>
        </authorList>
    </citation>
    <scope>NUCLEOTIDE SEQUENCE</scope>
    <source>
        <tissue evidence="1">Leaves</tissue>
    </source>
</reference>
<dbReference type="PANTHER" id="PTHR35735:SF8">
    <property type="entry name" value="PROTEIN NIM1-INTERACTING 2"/>
    <property type="match status" value="1"/>
</dbReference>
<name>A0A9K3DV81_HELAN</name>
<keyword evidence="2" id="KW-1185">Reference proteome</keyword>
<dbReference type="Gramene" id="mRNA:HanXRQr2_Chr16g0774421">
    <property type="protein sequence ID" value="CDS:HanXRQr2_Chr16g0774421.1"/>
    <property type="gene ID" value="HanXRQr2_Chr16g0774421"/>
</dbReference>
<protein>
    <submittedName>
        <fullName evidence="1">Uncharacterized protein</fullName>
    </submittedName>
</protein>
<gene>
    <name evidence="1" type="ORF">HanXRQr2_Chr16g0774421</name>
</gene>
<reference evidence="1" key="1">
    <citation type="journal article" date="2017" name="Nature">
        <title>The sunflower genome provides insights into oil metabolism, flowering and Asterid evolution.</title>
        <authorList>
            <person name="Badouin H."/>
            <person name="Gouzy J."/>
            <person name="Grassa C.J."/>
            <person name="Murat F."/>
            <person name="Staton S.E."/>
            <person name="Cottret L."/>
            <person name="Lelandais-Briere C."/>
            <person name="Owens G.L."/>
            <person name="Carrere S."/>
            <person name="Mayjonade B."/>
            <person name="Legrand L."/>
            <person name="Gill N."/>
            <person name="Kane N.C."/>
            <person name="Bowers J.E."/>
            <person name="Hubner S."/>
            <person name="Bellec A."/>
            <person name="Berard A."/>
            <person name="Berges H."/>
            <person name="Blanchet N."/>
            <person name="Boniface M.C."/>
            <person name="Brunel D."/>
            <person name="Catrice O."/>
            <person name="Chaidir N."/>
            <person name="Claudel C."/>
            <person name="Donnadieu C."/>
            <person name="Faraut T."/>
            <person name="Fievet G."/>
            <person name="Helmstetter N."/>
            <person name="King M."/>
            <person name="Knapp S.J."/>
            <person name="Lai Z."/>
            <person name="Le Paslier M.C."/>
            <person name="Lippi Y."/>
            <person name="Lorenzon L."/>
            <person name="Mandel J.R."/>
            <person name="Marage G."/>
            <person name="Marchand G."/>
            <person name="Marquand E."/>
            <person name="Bret-Mestries E."/>
            <person name="Morien E."/>
            <person name="Nambeesan S."/>
            <person name="Nguyen T."/>
            <person name="Pegot-Espagnet P."/>
            <person name="Pouilly N."/>
            <person name="Raftis F."/>
            <person name="Sallet E."/>
            <person name="Schiex T."/>
            <person name="Thomas J."/>
            <person name="Vandecasteele C."/>
            <person name="Vares D."/>
            <person name="Vear F."/>
            <person name="Vautrin S."/>
            <person name="Crespi M."/>
            <person name="Mangin B."/>
            <person name="Burke J.M."/>
            <person name="Salse J."/>
            <person name="Munos S."/>
            <person name="Vincourt P."/>
            <person name="Rieseberg L.H."/>
            <person name="Langlade N.B."/>
        </authorList>
    </citation>
    <scope>NUCLEOTIDE SEQUENCE</scope>
    <source>
        <tissue evidence="1">Leaves</tissue>
    </source>
</reference>
<accession>A0A9K3DV81</accession>
<organism evidence="1 2">
    <name type="scientific">Helianthus annuus</name>
    <name type="common">Common sunflower</name>
    <dbReference type="NCBI Taxonomy" id="4232"/>
    <lineage>
        <taxon>Eukaryota</taxon>
        <taxon>Viridiplantae</taxon>
        <taxon>Streptophyta</taxon>
        <taxon>Embryophyta</taxon>
        <taxon>Tracheophyta</taxon>
        <taxon>Spermatophyta</taxon>
        <taxon>Magnoliopsida</taxon>
        <taxon>eudicotyledons</taxon>
        <taxon>Gunneridae</taxon>
        <taxon>Pentapetalae</taxon>
        <taxon>asterids</taxon>
        <taxon>campanulids</taxon>
        <taxon>Asterales</taxon>
        <taxon>Asteraceae</taxon>
        <taxon>Asteroideae</taxon>
        <taxon>Heliantheae alliance</taxon>
        <taxon>Heliantheae</taxon>
        <taxon>Helianthus</taxon>
    </lineage>
</organism>
<comment type="caution">
    <text evidence="1">The sequence shown here is derived from an EMBL/GenBank/DDBJ whole genome shotgun (WGS) entry which is preliminary data.</text>
</comment>
<proteinExistence type="predicted"/>
<dbReference type="AlphaFoldDB" id="A0A9K3DV81"/>
<dbReference type="Proteomes" id="UP000215914">
    <property type="component" value="Unassembled WGS sequence"/>
</dbReference>
<dbReference type="GO" id="GO:0010112">
    <property type="term" value="P:regulation of systemic acquired resistance"/>
    <property type="evidence" value="ECO:0007669"/>
    <property type="project" value="InterPro"/>
</dbReference>
<evidence type="ECO:0000313" key="2">
    <source>
        <dbReference type="Proteomes" id="UP000215914"/>
    </source>
</evidence>
<dbReference type="EMBL" id="MNCJ02000331">
    <property type="protein sequence ID" value="KAF5762240.1"/>
    <property type="molecule type" value="Genomic_DNA"/>
</dbReference>
<dbReference type="PANTHER" id="PTHR35735">
    <property type="entry name" value="PROTEIN NIM1-INTERACTING 2"/>
    <property type="match status" value="1"/>
</dbReference>
<evidence type="ECO:0000313" key="1">
    <source>
        <dbReference type="EMBL" id="KAF5762240.1"/>
    </source>
</evidence>
<dbReference type="InterPro" id="IPR034577">
    <property type="entry name" value="NIMIN-2"/>
</dbReference>
<sequence>MENLKKKRLEVTDGRLSGKKIRSKKERSNGGVTADDAELDEFLAILNRLQAGFNHFREKSTGKAAVKPPATFELGDFSFQDGGRKISTGDTLQNDDVVGFDLNADPVFD</sequence>